<sequence>MGWTVIIPSDIDLTQINKCFDDVFCVFIRTQDPDQEIKKLDGQTFLVLQKDHFLVYTDEIKAAKFGYQSRNIIMKILGDFNKRYRKLMKYGCAGYPIYRSKVTEDGALIYPELPVVYFVNSKDKRCGGHIGPTEDNTVVEYFNGEVDIEKFAEITKSKKDACTHFFVVYLGDDMYRCYNTNDTSINYKYSGSLKFKIVKDVREDVDKILAFVEEDKTLADRRPKTERDPNFILKDTHGKPVVEGKSYDLKIAKDSSDDVDDEDEEYVRLDHDAISVLDDLLHGTVLEYDLPVNCEIIDGITYLKHDGKYLYASDYEGDQIRVKESLPLKHERLQFHIFDDNTFAITMWGKDIYAILEWVKYSYGYIQFYDSEATLRWGEPMRLLLS</sequence>
<dbReference type="EMBL" id="JANBPU010000273">
    <property type="protein sequence ID" value="KAJ1913284.1"/>
    <property type="molecule type" value="Genomic_DNA"/>
</dbReference>
<proteinExistence type="predicted"/>
<reference evidence="1" key="1">
    <citation type="submission" date="2022-07" db="EMBL/GenBank/DDBJ databases">
        <title>Phylogenomic reconstructions and comparative analyses of Kickxellomycotina fungi.</title>
        <authorList>
            <person name="Reynolds N.K."/>
            <person name="Stajich J.E."/>
            <person name="Barry K."/>
            <person name="Grigoriev I.V."/>
            <person name="Crous P."/>
            <person name="Smith M.E."/>
        </authorList>
    </citation>
    <scope>NUCLEOTIDE SEQUENCE</scope>
    <source>
        <strain evidence="1">NBRC 100468</strain>
    </source>
</reference>
<dbReference type="AlphaFoldDB" id="A0A9W7ZPR7"/>
<evidence type="ECO:0000313" key="2">
    <source>
        <dbReference type="Proteomes" id="UP001150538"/>
    </source>
</evidence>
<keyword evidence="2" id="KW-1185">Reference proteome</keyword>
<dbReference type="Proteomes" id="UP001150538">
    <property type="component" value="Unassembled WGS sequence"/>
</dbReference>
<dbReference type="OrthoDB" id="5579563at2759"/>
<accession>A0A9W7ZPR7</accession>
<evidence type="ECO:0000313" key="1">
    <source>
        <dbReference type="EMBL" id="KAJ1913284.1"/>
    </source>
</evidence>
<comment type="caution">
    <text evidence="1">The sequence shown here is derived from an EMBL/GenBank/DDBJ whole genome shotgun (WGS) entry which is preliminary data.</text>
</comment>
<organism evidence="1 2">
    <name type="scientific">Mycoemilia scoparia</name>
    <dbReference type="NCBI Taxonomy" id="417184"/>
    <lineage>
        <taxon>Eukaryota</taxon>
        <taxon>Fungi</taxon>
        <taxon>Fungi incertae sedis</taxon>
        <taxon>Zoopagomycota</taxon>
        <taxon>Kickxellomycotina</taxon>
        <taxon>Kickxellomycetes</taxon>
        <taxon>Kickxellales</taxon>
        <taxon>Kickxellaceae</taxon>
        <taxon>Mycoemilia</taxon>
    </lineage>
</organism>
<protein>
    <submittedName>
        <fullName evidence="1">Uncharacterized protein</fullName>
    </submittedName>
</protein>
<name>A0A9W7ZPR7_9FUNG</name>
<gene>
    <name evidence="1" type="ORF">H4219_005277</name>
</gene>